<gene>
    <name evidence="3" type="primary">LOC106813009</name>
</gene>
<keyword evidence="2" id="KW-1185">Reference proteome</keyword>
<dbReference type="PROSITE" id="PS00062">
    <property type="entry name" value="ALDOKETO_REDUCTASE_2"/>
    <property type="match status" value="1"/>
</dbReference>
<proteinExistence type="predicted"/>
<reference evidence="3" key="1">
    <citation type="submission" date="2025-08" db="UniProtKB">
        <authorList>
            <consortium name="RefSeq"/>
        </authorList>
    </citation>
    <scope>IDENTIFICATION</scope>
</reference>
<evidence type="ECO:0000313" key="3">
    <source>
        <dbReference type="RefSeq" id="XP_014672538.1"/>
    </source>
</evidence>
<dbReference type="PRINTS" id="PR00069">
    <property type="entry name" value="ALDKETRDTASE"/>
</dbReference>
<dbReference type="Gene3D" id="3.20.20.100">
    <property type="entry name" value="NADP-dependent oxidoreductase domain"/>
    <property type="match status" value="1"/>
</dbReference>
<dbReference type="CDD" id="cd19135">
    <property type="entry name" value="AKR_CeZK1290-like"/>
    <property type="match status" value="1"/>
</dbReference>
<name>A0ABM1EK17_PRICU</name>
<organism evidence="2 3">
    <name type="scientific">Priapulus caudatus</name>
    <name type="common">Priapulid worm</name>
    <dbReference type="NCBI Taxonomy" id="37621"/>
    <lineage>
        <taxon>Eukaryota</taxon>
        <taxon>Metazoa</taxon>
        <taxon>Ecdysozoa</taxon>
        <taxon>Scalidophora</taxon>
        <taxon>Priapulida</taxon>
        <taxon>Priapulimorpha</taxon>
        <taxon>Priapulimorphida</taxon>
        <taxon>Priapulidae</taxon>
        <taxon>Priapulus</taxon>
    </lineage>
</organism>
<dbReference type="PANTHER" id="PTHR43827">
    <property type="entry name" value="2,5-DIKETO-D-GLUCONIC ACID REDUCTASE"/>
    <property type="match status" value="1"/>
</dbReference>
<protein>
    <submittedName>
        <fullName evidence="3">Glyoxal reductase-like</fullName>
    </submittedName>
</protein>
<feature type="domain" description="NADP-dependent oxidoreductase" evidence="1">
    <location>
        <begin position="14"/>
        <end position="245"/>
    </location>
</feature>
<dbReference type="PROSITE" id="PS00063">
    <property type="entry name" value="ALDOKETO_REDUCTASE_3"/>
    <property type="match status" value="1"/>
</dbReference>
<dbReference type="InterPro" id="IPR023210">
    <property type="entry name" value="NADP_OxRdtase_dom"/>
</dbReference>
<dbReference type="SUPFAM" id="SSF51430">
    <property type="entry name" value="NAD(P)-linked oxidoreductase"/>
    <property type="match status" value="1"/>
</dbReference>
<dbReference type="GeneID" id="106813009"/>
<accession>A0ABM1EK17</accession>
<dbReference type="InterPro" id="IPR018170">
    <property type="entry name" value="Aldo/ket_reductase_CS"/>
</dbReference>
<dbReference type="RefSeq" id="XP_014672538.1">
    <property type="nucleotide sequence ID" value="XM_014817052.1"/>
</dbReference>
<evidence type="ECO:0000313" key="2">
    <source>
        <dbReference type="Proteomes" id="UP000695022"/>
    </source>
</evidence>
<dbReference type="PIRSF" id="PIRSF000097">
    <property type="entry name" value="AKR"/>
    <property type="match status" value="1"/>
</dbReference>
<evidence type="ECO:0000259" key="1">
    <source>
        <dbReference type="Pfam" id="PF00248"/>
    </source>
</evidence>
<dbReference type="Proteomes" id="UP000695022">
    <property type="component" value="Unplaced"/>
</dbReference>
<dbReference type="InterPro" id="IPR020471">
    <property type="entry name" value="AKR"/>
</dbReference>
<dbReference type="Pfam" id="PF00248">
    <property type="entry name" value="Aldo_ket_red"/>
    <property type="match status" value="1"/>
</dbReference>
<dbReference type="InterPro" id="IPR036812">
    <property type="entry name" value="NAD(P)_OxRdtase_dom_sf"/>
</dbReference>
<sequence length="293" mass="34061">MSHKGGYSHSAFIYALKECDYRLIDTAVRYNNEDEIGLVVKESGVPREELFLTTKLWPAQYGYESTIIDFQKSCKRLGVDYIDLYLMHWPDCPNACKDKRQLRADTWRAMETLYKQGLCRAIGVSNFLIHHLDEFLQDCTIVPHVNQVEYHPYHNPKELVAYCRDRGIQFEGYSPLAKRTLLDKAPIQEIAKRNNCTEAQVLLRWSIQNDVVAIPKSTSEKRLKENAQVFGIELSKADMNILDNLHTGYRIVDASLIQDKVNLSYEQLRLLLQRDDSCKQKKKMHKIVESFQI</sequence>
<dbReference type="PANTHER" id="PTHR43827:SF10">
    <property type="entry name" value="ZGC:110366"/>
    <property type="match status" value="1"/>
</dbReference>